<evidence type="ECO:0000313" key="12">
    <source>
        <dbReference type="EMBL" id="MBB6514005.1"/>
    </source>
</evidence>
<dbReference type="Pfam" id="PF03422">
    <property type="entry name" value="CBM_6"/>
    <property type="match status" value="1"/>
</dbReference>
<dbReference type="PANTHER" id="PTHR43772:SF2">
    <property type="entry name" value="PUTATIVE (AFU_ORTHOLOGUE AFUA_2G04480)-RELATED"/>
    <property type="match status" value="1"/>
</dbReference>
<keyword evidence="13" id="KW-1185">Reference proteome</keyword>
<dbReference type="Pfam" id="PF04616">
    <property type="entry name" value="Glyco_hydro_43"/>
    <property type="match status" value="1"/>
</dbReference>
<dbReference type="GO" id="GO:0045493">
    <property type="term" value="P:xylan catabolic process"/>
    <property type="evidence" value="ECO:0007669"/>
    <property type="project" value="UniProtKB-KW"/>
</dbReference>
<dbReference type="EC" id="3.2.1.55" evidence="12"/>
<accession>A0A841RS20</accession>
<proteinExistence type="inferred from homology"/>
<reference evidence="12 13" key="1">
    <citation type="submission" date="2020-08" db="EMBL/GenBank/DDBJ databases">
        <title>Genomic Encyclopedia of Type Strains, Phase IV (KMG-IV): sequencing the most valuable type-strain genomes for metagenomic binning, comparative biology and taxonomic classification.</title>
        <authorList>
            <person name="Goeker M."/>
        </authorList>
    </citation>
    <scope>NUCLEOTIDE SEQUENCE [LARGE SCALE GENOMIC DNA]</scope>
    <source>
        <strain evidence="12 13">DSM 11805</strain>
    </source>
</reference>
<evidence type="ECO:0000256" key="6">
    <source>
        <dbReference type="ARBA" id="ARBA00023295"/>
    </source>
</evidence>
<dbReference type="InterPro" id="IPR008979">
    <property type="entry name" value="Galactose-bd-like_sf"/>
</dbReference>
<dbReference type="GO" id="GO:0030246">
    <property type="term" value="F:carbohydrate binding"/>
    <property type="evidence" value="ECO:0007669"/>
    <property type="project" value="InterPro"/>
</dbReference>
<organism evidence="12 13">
    <name type="scientific">Gracilibacillus halotolerans</name>
    <dbReference type="NCBI Taxonomy" id="74386"/>
    <lineage>
        <taxon>Bacteria</taxon>
        <taxon>Bacillati</taxon>
        <taxon>Bacillota</taxon>
        <taxon>Bacilli</taxon>
        <taxon>Bacillales</taxon>
        <taxon>Bacillaceae</taxon>
        <taxon>Gracilibacillus</taxon>
    </lineage>
</organism>
<feature type="site" description="Important for catalytic activity, responsible for pKa modulation of the active site Glu and correct orientation of both the proton donor and substrate" evidence="7">
    <location>
        <position position="210"/>
    </location>
</feature>
<evidence type="ECO:0000256" key="4">
    <source>
        <dbReference type="ARBA" id="ARBA00022801"/>
    </source>
</evidence>
<sequence length="527" mass="57912">MLKSKLIIIVLLIFLVACEIQSEAEVEPNEDKKESQEVKEKGQEEGSAEQTQVTPKEPIGKIPPNNNPLLAYQFGADPYVLVYDDRVYLYNTYDQFEYDAEGNITENTYADINQLSVISSADLVNWTNHGLIDVAGPEGAAKWATQSWAPAAAHKVIDGEDRFFLYFANNASGVVVLTSDSPIGPFEDPINEPLISWSTPGVEGVTWLFDPAVIVDDDQSGYLYFGGGIPDEEFAMPNTARVISLGEDMVSINGEAEMIPAPFMFESAGINKWNDTYYYTYSTNFYDGERPEGSPGSGEIAYMTSENPMGPWEYQGTILKNPGHFFGVGGNNHQVIFDFKGQTYIAYHAQTLADAMDAALGYRSTHINQVFLNEDGSIQEIEANLAGVESIQPLNPYEKVQAETMAWSTGISVQEFDTDEDGLGLAVTEIEAGDWIGVSKVDFDSGASEVSVVVASDSEGGTMEIRLDEPTGELLGTLEVPATGGEEEWQTITTEVSSVSGVHDIYFVFQGKEGTPLFHFDYWYFSQ</sequence>
<dbReference type="SMART" id="SM00606">
    <property type="entry name" value="CBD_IV"/>
    <property type="match status" value="1"/>
</dbReference>
<comment type="similarity">
    <text evidence="1 8">Belongs to the glycosyl hydrolase 43 family.</text>
</comment>
<feature type="domain" description="CBM6" evidence="11">
    <location>
        <begin position="398"/>
        <end position="526"/>
    </location>
</feature>
<dbReference type="Gene3D" id="2.115.10.20">
    <property type="entry name" value="Glycosyl hydrolase domain, family 43"/>
    <property type="match status" value="1"/>
</dbReference>
<dbReference type="InterPro" id="IPR052176">
    <property type="entry name" value="Glycosyl_Hydrlase_43_Enz"/>
</dbReference>
<keyword evidence="5" id="KW-0119">Carbohydrate metabolism</keyword>
<keyword evidence="6 8" id="KW-0326">Glycosidase</keyword>
<dbReference type="CDD" id="cd04084">
    <property type="entry name" value="CBM6_xylanase-like"/>
    <property type="match status" value="1"/>
</dbReference>
<gene>
    <name evidence="12" type="ORF">GGQ92_002826</name>
</gene>
<comment type="caution">
    <text evidence="12">The sequence shown here is derived from an EMBL/GenBank/DDBJ whole genome shotgun (WGS) entry which is preliminary data.</text>
</comment>
<dbReference type="RefSeq" id="WP_221437332.1">
    <property type="nucleotide sequence ID" value="NZ_BAAACU010000017.1"/>
</dbReference>
<feature type="chain" id="PRO_5038800360" evidence="10">
    <location>
        <begin position="25"/>
        <end position="527"/>
    </location>
</feature>
<evidence type="ECO:0000256" key="5">
    <source>
        <dbReference type="ARBA" id="ARBA00023277"/>
    </source>
</evidence>
<feature type="compositionally biased region" description="Basic and acidic residues" evidence="9">
    <location>
        <begin position="29"/>
        <end position="44"/>
    </location>
</feature>
<dbReference type="Gene3D" id="2.60.120.260">
    <property type="entry name" value="Galactose-binding domain-like"/>
    <property type="match status" value="1"/>
</dbReference>
<name>A0A841RS20_9BACI</name>
<evidence type="ECO:0000313" key="13">
    <source>
        <dbReference type="Proteomes" id="UP000572212"/>
    </source>
</evidence>
<dbReference type="PANTHER" id="PTHR43772">
    <property type="entry name" value="ENDO-1,4-BETA-XYLANASE"/>
    <property type="match status" value="1"/>
</dbReference>
<dbReference type="InterPro" id="IPR006584">
    <property type="entry name" value="Cellulose-bd_IV"/>
</dbReference>
<feature type="region of interest" description="Disordered" evidence="9">
    <location>
        <begin position="25"/>
        <end position="64"/>
    </location>
</feature>
<evidence type="ECO:0000259" key="11">
    <source>
        <dbReference type="PROSITE" id="PS51175"/>
    </source>
</evidence>
<keyword evidence="2" id="KW-0624">Polysaccharide degradation</keyword>
<keyword evidence="4 8" id="KW-0378">Hydrolase</keyword>
<dbReference type="InterPro" id="IPR023296">
    <property type="entry name" value="Glyco_hydro_beta-prop_sf"/>
</dbReference>
<keyword evidence="2" id="KW-0858">Xylan degradation</keyword>
<dbReference type="PROSITE" id="PS51175">
    <property type="entry name" value="CBM6"/>
    <property type="match status" value="1"/>
</dbReference>
<dbReference type="InterPro" id="IPR006710">
    <property type="entry name" value="Glyco_hydro_43"/>
</dbReference>
<evidence type="ECO:0000256" key="9">
    <source>
        <dbReference type="SAM" id="MobiDB-lite"/>
    </source>
</evidence>
<dbReference type="EMBL" id="JACHON010000020">
    <property type="protein sequence ID" value="MBB6514005.1"/>
    <property type="molecule type" value="Genomic_DNA"/>
</dbReference>
<evidence type="ECO:0000256" key="1">
    <source>
        <dbReference type="ARBA" id="ARBA00009865"/>
    </source>
</evidence>
<evidence type="ECO:0000256" key="10">
    <source>
        <dbReference type="SAM" id="SignalP"/>
    </source>
</evidence>
<dbReference type="SUPFAM" id="SSF75005">
    <property type="entry name" value="Arabinanase/levansucrase/invertase"/>
    <property type="match status" value="1"/>
</dbReference>
<dbReference type="CDD" id="cd09003">
    <property type="entry name" value="GH43_XynD-like"/>
    <property type="match status" value="1"/>
</dbReference>
<dbReference type="Proteomes" id="UP000572212">
    <property type="component" value="Unassembled WGS sequence"/>
</dbReference>
<keyword evidence="3 10" id="KW-0732">Signal</keyword>
<dbReference type="PROSITE" id="PS51257">
    <property type="entry name" value="PROKAR_LIPOPROTEIN"/>
    <property type="match status" value="1"/>
</dbReference>
<evidence type="ECO:0000256" key="2">
    <source>
        <dbReference type="ARBA" id="ARBA00022651"/>
    </source>
</evidence>
<evidence type="ECO:0000256" key="7">
    <source>
        <dbReference type="PIRSR" id="PIRSR606710-2"/>
    </source>
</evidence>
<feature type="signal peptide" evidence="10">
    <location>
        <begin position="1"/>
        <end position="24"/>
    </location>
</feature>
<dbReference type="GO" id="GO:0046556">
    <property type="term" value="F:alpha-L-arabinofuranosidase activity"/>
    <property type="evidence" value="ECO:0007669"/>
    <property type="project" value="UniProtKB-EC"/>
</dbReference>
<dbReference type="SUPFAM" id="SSF49785">
    <property type="entry name" value="Galactose-binding domain-like"/>
    <property type="match status" value="1"/>
</dbReference>
<evidence type="ECO:0000256" key="3">
    <source>
        <dbReference type="ARBA" id="ARBA00022729"/>
    </source>
</evidence>
<dbReference type="AlphaFoldDB" id="A0A841RS20"/>
<dbReference type="InterPro" id="IPR005084">
    <property type="entry name" value="CBM6"/>
</dbReference>
<protein>
    <submittedName>
        <fullName evidence="12">Arabinoxylan arabinofuranohydrolase</fullName>
        <ecNumber evidence="12">3.2.1.55</ecNumber>
    </submittedName>
</protein>
<evidence type="ECO:0000256" key="8">
    <source>
        <dbReference type="RuleBase" id="RU361187"/>
    </source>
</evidence>